<comment type="caution">
    <text evidence="2">The sequence shown here is derived from an EMBL/GenBank/DDBJ whole genome shotgun (WGS) entry which is preliminary data.</text>
</comment>
<evidence type="ECO:0000256" key="1">
    <source>
        <dbReference type="SAM" id="SignalP"/>
    </source>
</evidence>
<dbReference type="OrthoDB" id="8743055at2"/>
<name>A0A6I3T126_9BURK</name>
<dbReference type="CDD" id="cd14788">
    <property type="entry name" value="GumN"/>
    <property type="match status" value="1"/>
</dbReference>
<dbReference type="Proteomes" id="UP000430634">
    <property type="component" value="Unassembled WGS sequence"/>
</dbReference>
<feature type="chain" id="PRO_5026323886" evidence="1">
    <location>
        <begin position="45"/>
        <end position="361"/>
    </location>
</feature>
<reference evidence="2 3" key="1">
    <citation type="submission" date="2019-11" db="EMBL/GenBank/DDBJ databases">
        <title>Type strains purchased from KCTC, JCM and DSMZ.</title>
        <authorList>
            <person name="Lu H."/>
        </authorList>
    </citation>
    <scope>NUCLEOTIDE SEQUENCE [LARGE SCALE GENOMIC DNA]</scope>
    <source>
        <strain evidence="2 3">KCTC 52429</strain>
    </source>
</reference>
<keyword evidence="1" id="KW-0732">Signal</keyword>
<gene>
    <name evidence="2" type="ORF">GM672_21200</name>
</gene>
<organism evidence="2 3">
    <name type="scientific">Pseudoduganella buxea</name>
    <dbReference type="NCBI Taxonomy" id="1949069"/>
    <lineage>
        <taxon>Bacteria</taxon>
        <taxon>Pseudomonadati</taxon>
        <taxon>Pseudomonadota</taxon>
        <taxon>Betaproteobacteria</taxon>
        <taxon>Burkholderiales</taxon>
        <taxon>Oxalobacteraceae</taxon>
        <taxon>Telluria group</taxon>
        <taxon>Pseudoduganella</taxon>
    </lineage>
</organism>
<evidence type="ECO:0000313" key="2">
    <source>
        <dbReference type="EMBL" id="MTV55248.1"/>
    </source>
</evidence>
<evidence type="ECO:0000313" key="3">
    <source>
        <dbReference type="Proteomes" id="UP000430634"/>
    </source>
</evidence>
<dbReference type="InterPro" id="IPR002816">
    <property type="entry name" value="TraB/PrgY/GumN_fam"/>
</dbReference>
<protein>
    <submittedName>
        <fullName evidence="2">TraB/GumN family protein</fullName>
    </submittedName>
</protein>
<sequence>MFPAFTNLRDESAPCKSTVRRSRPMLVRTVAALSLSFAVSAAWAQAEAPAADPASAAEEAQPEKILVVGQRPGPGLWKVSKGDHVLWVFGTYSPLPKKMEWRSQQVEAIMAQSQELLAQPYASLEVGRLRSLTLLPFMIGMEKNPDGAQLRDKLPPDVYERWLVLRKKYLKDDEGYERQRPVFAAGELYEKSLAHVGLVNGSEVRKTLVKLAEKNKLKITQTKLDIPVDSPVKVLREFKRTPMDDVACFTDTVTRVENDLDAMRTRANAWAKGDLDAIRKLHFPSHEEACNNAILNNTVMKEKIGTDGMMQRVRATWLTAAEKALEANKSTVALLPLKELLDPQGYLAALQAKGYAVEQPE</sequence>
<accession>A0A6I3T126</accession>
<feature type="signal peptide" evidence="1">
    <location>
        <begin position="1"/>
        <end position="44"/>
    </location>
</feature>
<proteinExistence type="predicted"/>
<dbReference type="Pfam" id="PF01963">
    <property type="entry name" value="TraB_PrgY_gumN"/>
    <property type="match status" value="1"/>
</dbReference>
<dbReference type="AlphaFoldDB" id="A0A6I3T126"/>
<dbReference type="EMBL" id="WNKZ01000076">
    <property type="protein sequence ID" value="MTV55248.1"/>
    <property type="molecule type" value="Genomic_DNA"/>
</dbReference>